<accession>A0ABX9KBW0</accession>
<keyword evidence="2" id="KW-1185">Reference proteome</keyword>
<organism evidence="1 2">
    <name type="scientific">Archangium gephyra</name>
    <dbReference type="NCBI Taxonomy" id="48"/>
    <lineage>
        <taxon>Bacteria</taxon>
        <taxon>Pseudomonadati</taxon>
        <taxon>Myxococcota</taxon>
        <taxon>Myxococcia</taxon>
        <taxon>Myxococcales</taxon>
        <taxon>Cystobacterineae</taxon>
        <taxon>Archangiaceae</taxon>
        <taxon>Archangium</taxon>
    </lineage>
</organism>
<reference evidence="1 2" key="1">
    <citation type="submission" date="2018-08" db="EMBL/GenBank/DDBJ databases">
        <title>Genomic Encyclopedia of Archaeal and Bacterial Type Strains, Phase II (KMG-II): from individual species to whole genera.</title>
        <authorList>
            <person name="Goeker M."/>
        </authorList>
    </citation>
    <scope>NUCLEOTIDE SEQUENCE [LARGE SCALE GENOMIC DNA]</scope>
    <source>
        <strain evidence="1 2">DSM 2261</strain>
    </source>
</reference>
<proteinExistence type="predicted"/>
<comment type="caution">
    <text evidence="1">The sequence shown here is derived from an EMBL/GenBank/DDBJ whole genome shotgun (WGS) entry which is preliminary data.</text>
</comment>
<evidence type="ECO:0000313" key="2">
    <source>
        <dbReference type="Proteomes" id="UP000256345"/>
    </source>
</evidence>
<sequence>MSADNPLGDAVLLLLERLRNSRSVEERKLLEIASGAVAFLSNTGQIYRFEDFRQGMQPGRVRSFSFVDVIQYLEKLRTQTQSANDKETLRAASDALVFIESSGQHEELEDYLTYWRSSTLPPVIAAFETREQADAWLERQSAPPYKAKVLIGDEYHVVFATREDRDWPFIPIPLVAEFIENQLDKGLPPVVAAFDTHEQAKAWLSALAEPPRHAFITIGGKHHVAAYWKNVDHRAIYPFTLVDDLARERQAGDERLSRGKKLREE</sequence>
<gene>
    <name evidence="1" type="ORF">ATI61_101589</name>
</gene>
<dbReference type="Proteomes" id="UP000256345">
    <property type="component" value="Unassembled WGS sequence"/>
</dbReference>
<name>A0ABX9KBW0_9BACT</name>
<evidence type="ECO:0000313" key="1">
    <source>
        <dbReference type="EMBL" id="REG37602.1"/>
    </source>
</evidence>
<protein>
    <submittedName>
        <fullName evidence="1">Uncharacterized protein</fullName>
    </submittedName>
</protein>
<dbReference type="EMBL" id="QUMU01000001">
    <property type="protein sequence ID" value="REG37602.1"/>
    <property type="molecule type" value="Genomic_DNA"/>
</dbReference>
<dbReference type="RefSeq" id="WP_053066779.1">
    <property type="nucleotide sequence ID" value="NZ_CP011509.1"/>
</dbReference>